<accession>A0A7Y8C5V2</accession>
<dbReference type="Gene3D" id="2.80.10.50">
    <property type="match status" value="1"/>
</dbReference>
<dbReference type="Proteomes" id="UP000539985">
    <property type="component" value="Unassembled WGS sequence"/>
</dbReference>
<reference evidence="2 3" key="1">
    <citation type="submission" date="2020-04" db="EMBL/GenBank/DDBJ databases">
        <title>Molecular characterization of pseudomonads from Agaricus bisporus reveal novel blotch 2 pathogens in Western Europe.</title>
        <authorList>
            <person name="Taparia T."/>
            <person name="Krijger M."/>
            <person name="Haynes E."/>
            <person name="Elpinstone J.G."/>
            <person name="Noble R."/>
            <person name="Van Der Wolf J."/>
        </authorList>
    </citation>
    <scope>NUCLEOTIDE SEQUENCE [LARGE SCALE GENOMIC DNA]</scope>
    <source>
        <strain evidence="2 3">H7001</strain>
    </source>
</reference>
<feature type="region of interest" description="Disordered" evidence="1">
    <location>
        <begin position="1"/>
        <end position="22"/>
    </location>
</feature>
<dbReference type="InterPro" id="IPR035992">
    <property type="entry name" value="Ricin_B-like_lectins"/>
</dbReference>
<dbReference type="AlphaFoldDB" id="A0A7Y8C5V2"/>
<evidence type="ECO:0000313" key="3">
    <source>
        <dbReference type="Proteomes" id="UP000539985"/>
    </source>
</evidence>
<sequence>MKNSKNTPGSGTSDQTVEGGSHGVMRFPDIPLRIVSLVNGGYLIASRPGADIRYTLVGSPSYIKLWRVLAHGDKYHILTAVGDHEYWTAVDERAVNLERYREGDKEQEWIVVDAGDGVVGIEKYTDGRFKCLTVNPTVVEGSAVYLEYRETALKQNQKFRLVV</sequence>
<dbReference type="EMBL" id="JACAQB010000035">
    <property type="protein sequence ID" value="NWC00594.1"/>
    <property type="molecule type" value="Genomic_DNA"/>
</dbReference>
<evidence type="ECO:0000313" key="2">
    <source>
        <dbReference type="EMBL" id="NWC00594.1"/>
    </source>
</evidence>
<dbReference type="RefSeq" id="WP_177105828.1">
    <property type="nucleotide sequence ID" value="NZ_JACAQB010000035.1"/>
</dbReference>
<name>A0A7Y8C5V2_9PSED</name>
<feature type="compositionally biased region" description="Polar residues" evidence="1">
    <location>
        <begin position="1"/>
        <end position="18"/>
    </location>
</feature>
<gene>
    <name evidence="2" type="ORF">HX882_32470</name>
</gene>
<protein>
    <recommendedName>
        <fullName evidence="4">Ricin B lectin domain-containing protein</fullName>
    </recommendedName>
</protein>
<comment type="caution">
    <text evidence="2">The sequence shown here is derived from an EMBL/GenBank/DDBJ whole genome shotgun (WGS) entry which is preliminary data.</text>
</comment>
<organism evidence="2 3">
    <name type="scientific">Pseudomonas gingeri</name>
    <dbReference type="NCBI Taxonomy" id="117681"/>
    <lineage>
        <taxon>Bacteria</taxon>
        <taxon>Pseudomonadati</taxon>
        <taxon>Pseudomonadota</taxon>
        <taxon>Gammaproteobacteria</taxon>
        <taxon>Pseudomonadales</taxon>
        <taxon>Pseudomonadaceae</taxon>
        <taxon>Pseudomonas</taxon>
    </lineage>
</organism>
<evidence type="ECO:0000256" key="1">
    <source>
        <dbReference type="SAM" id="MobiDB-lite"/>
    </source>
</evidence>
<evidence type="ECO:0008006" key="4">
    <source>
        <dbReference type="Google" id="ProtNLM"/>
    </source>
</evidence>
<proteinExistence type="predicted"/>
<dbReference type="SUPFAM" id="SSF50370">
    <property type="entry name" value="Ricin B-like lectins"/>
    <property type="match status" value="1"/>
</dbReference>